<dbReference type="InterPro" id="IPR001212">
    <property type="entry name" value="Somatomedin_B_dom"/>
</dbReference>
<feature type="domain" description="SMB" evidence="4">
    <location>
        <begin position="122"/>
        <end position="167"/>
    </location>
</feature>
<evidence type="ECO:0000256" key="2">
    <source>
        <dbReference type="SAM" id="MobiDB-lite"/>
    </source>
</evidence>
<feature type="compositionally biased region" description="Low complexity" evidence="2">
    <location>
        <begin position="394"/>
        <end position="406"/>
    </location>
</feature>
<keyword evidence="1" id="KW-1015">Disulfide bond</keyword>
<dbReference type="EMBL" id="BLXT01007177">
    <property type="protein sequence ID" value="GFO37093.1"/>
    <property type="molecule type" value="Genomic_DNA"/>
</dbReference>
<dbReference type="SUPFAM" id="SSF90188">
    <property type="entry name" value="Somatomedin B domain"/>
    <property type="match status" value="1"/>
</dbReference>
<feature type="region of interest" description="Disordered" evidence="2">
    <location>
        <begin position="392"/>
        <end position="432"/>
    </location>
</feature>
<dbReference type="AlphaFoldDB" id="A0AAV4CYT3"/>
<name>A0AAV4CYT3_9GAST</name>
<organism evidence="5 6">
    <name type="scientific">Plakobranchus ocellatus</name>
    <dbReference type="NCBI Taxonomy" id="259542"/>
    <lineage>
        <taxon>Eukaryota</taxon>
        <taxon>Metazoa</taxon>
        <taxon>Spiralia</taxon>
        <taxon>Lophotrochozoa</taxon>
        <taxon>Mollusca</taxon>
        <taxon>Gastropoda</taxon>
        <taxon>Heterobranchia</taxon>
        <taxon>Euthyneura</taxon>
        <taxon>Panpulmonata</taxon>
        <taxon>Sacoglossa</taxon>
        <taxon>Placobranchoidea</taxon>
        <taxon>Plakobranchidae</taxon>
        <taxon>Plakobranchus</taxon>
    </lineage>
</organism>
<keyword evidence="6" id="KW-1185">Reference proteome</keyword>
<comment type="caution">
    <text evidence="5">The sequence shown here is derived from an EMBL/GenBank/DDBJ whole genome shotgun (WGS) entry which is preliminary data.</text>
</comment>
<feature type="chain" id="PRO_5043629620" description="SMB domain-containing protein" evidence="3">
    <location>
        <begin position="24"/>
        <end position="720"/>
    </location>
</feature>
<evidence type="ECO:0000313" key="5">
    <source>
        <dbReference type="EMBL" id="GFO37093.1"/>
    </source>
</evidence>
<dbReference type="Proteomes" id="UP000735302">
    <property type="component" value="Unassembled WGS sequence"/>
</dbReference>
<dbReference type="PROSITE" id="PS50958">
    <property type="entry name" value="SMB_2"/>
    <property type="match status" value="1"/>
</dbReference>
<accession>A0AAV4CYT3</accession>
<proteinExistence type="predicted"/>
<dbReference type="PROSITE" id="PS51257">
    <property type="entry name" value="PROKAR_LIPOPROTEIN"/>
    <property type="match status" value="1"/>
</dbReference>
<gene>
    <name evidence="5" type="ORF">PoB_006359800</name>
</gene>
<evidence type="ECO:0000313" key="6">
    <source>
        <dbReference type="Proteomes" id="UP000735302"/>
    </source>
</evidence>
<evidence type="ECO:0000259" key="4">
    <source>
        <dbReference type="PROSITE" id="PS50958"/>
    </source>
</evidence>
<feature type="signal peptide" evidence="3">
    <location>
        <begin position="1"/>
        <end position="23"/>
    </location>
</feature>
<dbReference type="Gene3D" id="4.10.410.20">
    <property type="match status" value="1"/>
</dbReference>
<evidence type="ECO:0000256" key="3">
    <source>
        <dbReference type="SAM" id="SignalP"/>
    </source>
</evidence>
<keyword evidence="3" id="KW-0732">Signal</keyword>
<evidence type="ECO:0000256" key="1">
    <source>
        <dbReference type="ARBA" id="ARBA00023157"/>
    </source>
</evidence>
<dbReference type="InterPro" id="IPR036024">
    <property type="entry name" value="Somatomedin_B-like_dom_sf"/>
</dbReference>
<sequence length="720" mass="80959">MKQGIISWPILWIIFSCLRLISSEDFAARKHDHDSKLECEPSNTSTSQLCEQNKIDVTPSILSTVTTEILSTLSTLASTTQSLYKIDLYQSKSCQDTLTEFAYREDLCGAANPYEYLETSKEIYTCAGRCGHSTTYGKYNSECACDERCIAYKDCCRDIVKECPDIYRSGNITYAHLKKVPTTCANSNYKVFFDATSCLNSVSHDGPTTAPVPLTIKKNLPFKESGHLSLITNYEVADLKLGVVFYDFEDFQSCSKVNSKPFFVPNVSSYRCRHKRPTSLIKMLRQCSVETITRLFTPLHRTCKRNGVIFCPCNDNTTLKNSLYNACIGRNMSLLAYQRLSFWHNNLDSFENDAKHGCVSYLMIERSIREMRETSSVNEEGPNIVVTPLLSSKSFPSESRGSQSSSDHSDSYKGSGQRENLGAGDASDGKHELDGSDMEYLVESTHTLERRLRCFNLHHFLSDCRLEECAIGAVLISSGHPTSWPFGSPSCMLSSRAALVQLSPHHQIDACTCMHALSVISELDIWRVRLFSRNETHCLMRLNSPPQGYTKLSEVYGLKDWKPNAALTSKPTPRLDDLGSKAKKRLETDAYCSRTVKGQLQLCFYPSANDEEWKGTALDLATHFSAGWTQRSNEKLTWPGLRFEARISDWQPTALPGNCLVAVQLQSLPAITCFLALRKLDVTACFFLSTSSACQRFSLILSFRKQLYKSEPILIQHEMS</sequence>
<protein>
    <recommendedName>
        <fullName evidence="4">SMB domain-containing protein</fullName>
    </recommendedName>
</protein>
<reference evidence="5 6" key="1">
    <citation type="journal article" date="2021" name="Elife">
        <title>Chloroplast acquisition without the gene transfer in kleptoplastic sea slugs, Plakobranchus ocellatus.</title>
        <authorList>
            <person name="Maeda T."/>
            <person name="Takahashi S."/>
            <person name="Yoshida T."/>
            <person name="Shimamura S."/>
            <person name="Takaki Y."/>
            <person name="Nagai Y."/>
            <person name="Toyoda A."/>
            <person name="Suzuki Y."/>
            <person name="Arimoto A."/>
            <person name="Ishii H."/>
            <person name="Satoh N."/>
            <person name="Nishiyama T."/>
            <person name="Hasebe M."/>
            <person name="Maruyama T."/>
            <person name="Minagawa J."/>
            <person name="Obokata J."/>
            <person name="Shigenobu S."/>
        </authorList>
    </citation>
    <scope>NUCLEOTIDE SEQUENCE [LARGE SCALE GENOMIC DNA]</scope>
</reference>